<protein>
    <submittedName>
        <fullName evidence="4">Uncharacterized protein</fullName>
    </submittedName>
</protein>
<dbReference type="GO" id="GO:0030246">
    <property type="term" value="F:carbohydrate binding"/>
    <property type="evidence" value="ECO:0007669"/>
    <property type="project" value="InterPro"/>
</dbReference>
<evidence type="ECO:0000259" key="2">
    <source>
        <dbReference type="Pfam" id="PF06452"/>
    </source>
</evidence>
<dbReference type="RefSeq" id="WP_129656037.1">
    <property type="nucleotide sequence ID" value="NZ_ML142914.1"/>
</dbReference>
<evidence type="ECO:0000259" key="3">
    <source>
        <dbReference type="Pfam" id="PF19313"/>
    </source>
</evidence>
<dbReference type="AlphaFoldDB" id="A0A444VI85"/>
<dbReference type="InterPro" id="IPR010502">
    <property type="entry name" value="Carb-bd_dom_fam9"/>
</dbReference>
<comment type="caution">
    <text evidence="4">The sequence shown here is derived from an EMBL/GenBank/DDBJ whole genome shotgun (WGS) entry which is preliminary data.</text>
</comment>
<dbReference type="GO" id="GO:0016052">
    <property type="term" value="P:carbohydrate catabolic process"/>
    <property type="evidence" value="ECO:0007669"/>
    <property type="project" value="InterPro"/>
</dbReference>
<proteinExistence type="predicted"/>
<organism evidence="4 5">
    <name type="scientific">Flagellimonas olearia</name>
    <dbReference type="NCBI Taxonomy" id="552546"/>
    <lineage>
        <taxon>Bacteria</taxon>
        <taxon>Pseudomonadati</taxon>
        <taxon>Bacteroidota</taxon>
        <taxon>Flavobacteriia</taxon>
        <taxon>Flavobacteriales</taxon>
        <taxon>Flavobacteriaceae</taxon>
        <taxon>Flagellimonas</taxon>
    </lineage>
</organism>
<dbReference type="Gene3D" id="2.60.40.1190">
    <property type="match status" value="1"/>
</dbReference>
<dbReference type="Pfam" id="PF06452">
    <property type="entry name" value="CBM9_1"/>
    <property type="match status" value="1"/>
</dbReference>
<dbReference type="Pfam" id="PF19313">
    <property type="entry name" value="DUF5916"/>
    <property type="match status" value="1"/>
</dbReference>
<dbReference type="Proteomes" id="UP000290261">
    <property type="component" value="Unassembled WGS sequence"/>
</dbReference>
<evidence type="ECO:0000256" key="1">
    <source>
        <dbReference type="SAM" id="SignalP"/>
    </source>
</evidence>
<accession>A0A444VI85</accession>
<gene>
    <name evidence="4" type="ORF">DN53_05960</name>
</gene>
<feature type="chain" id="PRO_5019041299" evidence="1">
    <location>
        <begin position="19"/>
        <end position="736"/>
    </location>
</feature>
<sequence>MQRLYVLFFFLVSLTTYSQDVEIFKPNPNKNKLEAMETSGPIKVDGVLDEADWAKTKPHPRFTQVDPYQGEAPNHDTEIKVLFDEDNLYFGIFCKDSLGKKAIRATDFKRDFNFRTHDLVTLCFDGFNDERNAMSIVVNPYGVQRDYLSFDAMYYDIEWDGRWTTRTTRTDKGWIAEIAIPWKTLRYPKTDDPTQIWGFQLYRNRRLTNEISAFSPFPRSFSAARMDYAGRLTNLKPPPPTPNIQVKPYLLTSYNRYKGNNPDIEDENTDVKAGGEFKWAIDPNNVLDITVNTDFAQADVDRQVNNISRFSVFFPERRQFFLENASLFGINVGPGDRSQGGSMVVQPFFSRSIGLDGEGNPLPIDVGGRFVHRASRRNYGGIYIRQAGNSTISGTNFLVGRYSENFGKQNRIGALMTAKNGSENTNITGTVDAFIRLGEPHSINALLSYSGNTEIGGGGFSGIAQYYYTSNKWKAWWTQSVITKDFSPEMGFVSRSDVIGTTPGITRFFRGEKMPFKQWLRAYEPSAHAQFYHQASTGKLIERQLTGNPLYLNLQNGGNFGYEITSFFQNLTETFTPLGLSVPMGEYDYVQHSVFGNSDPSKKLNFGGEIEWGSYFDGDLTSYNAQIGYSPLPHISLGGSFNRIEFEGVGTGSISKNVDLFSLESRLALNPRVQLSGFLQKNTENDLTNINIRFSWEYSPLSFVYLVFNDRDFNETLYGNQTEQQAIVKINFLKQF</sequence>
<dbReference type="EMBL" id="JJMP01000010">
    <property type="protein sequence ID" value="RYC50460.1"/>
    <property type="molecule type" value="Genomic_DNA"/>
</dbReference>
<keyword evidence="5" id="KW-1185">Reference proteome</keyword>
<feature type="domain" description="Carbohydrate-binding" evidence="2">
    <location>
        <begin position="44"/>
        <end position="204"/>
    </location>
</feature>
<evidence type="ECO:0000313" key="5">
    <source>
        <dbReference type="Proteomes" id="UP000290261"/>
    </source>
</evidence>
<dbReference type="InterPro" id="IPR045670">
    <property type="entry name" value="DUF5916"/>
</dbReference>
<dbReference type="CDD" id="cd09618">
    <property type="entry name" value="CBM9_like_2"/>
    <property type="match status" value="1"/>
</dbReference>
<feature type="signal peptide" evidence="1">
    <location>
        <begin position="1"/>
        <end position="18"/>
    </location>
</feature>
<evidence type="ECO:0000313" key="4">
    <source>
        <dbReference type="EMBL" id="RYC50460.1"/>
    </source>
</evidence>
<reference evidence="4 5" key="1">
    <citation type="submission" date="2014-04" db="EMBL/GenBank/DDBJ databases">
        <title>Whole genome of Muricauda olearia.</title>
        <authorList>
            <person name="Zhang X.-H."/>
            <person name="Tang K."/>
        </authorList>
    </citation>
    <scope>NUCLEOTIDE SEQUENCE [LARGE SCALE GENOMIC DNA]</scope>
    <source>
        <strain evidence="4 5">Th120</strain>
    </source>
</reference>
<dbReference type="GO" id="GO:0004553">
    <property type="term" value="F:hydrolase activity, hydrolyzing O-glycosyl compounds"/>
    <property type="evidence" value="ECO:0007669"/>
    <property type="project" value="InterPro"/>
</dbReference>
<feature type="domain" description="DUF5916" evidence="3">
    <location>
        <begin position="244"/>
        <end position="328"/>
    </location>
</feature>
<name>A0A444VI85_9FLAO</name>
<keyword evidence="1" id="KW-0732">Signal</keyword>
<dbReference type="SUPFAM" id="SSF49344">
    <property type="entry name" value="CBD9-like"/>
    <property type="match status" value="1"/>
</dbReference>